<accession>A0A7X1ZDK1</accession>
<comment type="caution">
    <text evidence="2">The sequence shown here is derived from an EMBL/GenBank/DDBJ whole genome shotgun (WGS) entry which is preliminary data.</text>
</comment>
<evidence type="ECO:0000256" key="1">
    <source>
        <dbReference type="SAM" id="MobiDB-lite"/>
    </source>
</evidence>
<name>A0A7X1ZDK1_9PROT</name>
<dbReference type="RefSeq" id="WP_153340535.1">
    <property type="nucleotide sequence ID" value="NZ_WIVE01000002.1"/>
</dbReference>
<feature type="region of interest" description="Disordered" evidence="1">
    <location>
        <begin position="1"/>
        <end position="23"/>
    </location>
</feature>
<gene>
    <name evidence="2" type="ORF">GHC57_01830</name>
</gene>
<sequence>MSGPLPAPEFSRPIPAEPLPAEGRSIQIAADAGEREALAARFGVDRLDRLDGTVTLRPLGAKRGVVRVELSGTLEADVVQTCVVTLAPLPGTVTESVRLRFSSAAEAETDADAGAAVDIDPDADSDPPEPIVDGLIDVGEALAEAFGLALDPHPRAPDAALDGPVSAGPTEDPADGDEADRPSPFAALAALKTRTNNG</sequence>
<organism evidence="2 3">
    <name type="scientific">Roseospira navarrensis</name>
    <dbReference type="NCBI Taxonomy" id="140058"/>
    <lineage>
        <taxon>Bacteria</taxon>
        <taxon>Pseudomonadati</taxon>
        <taxon>Pseudomonadota</taxon>
        <taxon>Alphaproteobacteria</taxon>
        <taxon>Rhodospirillales</taxon>
        <taxon>Rhodospirillaceae</taxon>
        <taxon>Roseospira</taxon>
    </lineage>
</organism>
<reference evidence="2 3" key="1">
    <citation type="submission" date="2019-10" db="EMBL/GenBank/DDBJ databases">
        <title>Draft whole-genome sequence of the purple nonsulfur photosynthetic bacterium Roseospira navarrensis DSM 15114.</title>
        <authorList>
            <person name="Kyndt J.A."/>
            <person name="Meyer T.E."/>
        </authorList>
    </citation>
    <scope>NUCLEOTIDE SEQUENCE [LARGE SCALE GENOMIC DNA]</scope>
    <source>
        <strain evidence="2 3">DSM 15114</strain>
    </source>
</reference>
<evidence type="ECO:0000313" key="3">
    <source>
        <dbReference type="Proteomes" id="UP000434582"/>
    </source>
</evidence>
<keyword evidence="3" id="KW-1185">Reference proteome</keyword>
<evidence type="ECO:0000313" key="2">
    <source>
        <dbReference type="EMBL" id="MQX35250.1"/>
    </source>
</evidence>
<dbReference type="AlphaFoldDB" id="A0A7X1ZDK1"/>
<dbReference type="Proteomes" id="UP000434582">
    <property type="component" value="Unassembled WGS sequence"/>
</dbReference>
<feature type="region of interest" description="Disordered" evidence="1">
    <location>
        <begin position="150"/>
        <end position="184"/>
    </location>
</feature>
<dbReference type="Pfam" id="PF02620">
    <property type="entry name" value="YceD"/>
    <property type="match status" value="1"/>
</dbReference>
<proteinExistence type="predicted"/>
<dbReference type="EMBL" id="WIVE01000002">
    <property type="protein sequence ID" value="MQX35250.1"/>
    <property type="molecule type" value="Genomic_DNA"/>
</dbReference>
<dbReference type="InterPro" id="IPR003772">
    <property type="entry name" value="YceD"/>
</dbReference>
<dbReference type="OrthoDB" id="8443793at2"/>
<protein>
    <submittedName>
        <fullName evidence="2">DUF177 domain-containing protein</fullName>
    </submittedName>
</protein>